<organism evidence="5 6">
    <name type="scientific">Limulus polyphemus</name>
    <name type="common">Atlantic horseshoe crab</name>
    <dbReference type="NCBI Taxonomy" id="6850"/>
    <lineage>
        <taxon>Eukaryota</taxon>
        <taxon>Metazoa</taxon>
        <taxon>Ecdysozoa</taxon>
        <taxon>Arthropoda</taxon>
        <taxon>Chelicerata</taxon>
        <taxon>Merostomata</taxon>
        <taxon>Xiphosura</taxon>
        <taxon>Limulidae</taxon>
        <taxon>Limulus</taxon>
    </lineage>
</organism>
<feature type="domain" description="CUB" evidence="4">
    <location>
        <begin position="747"/>
        <end position="855"/>
    </location>
</feature>
<dbReference type="SMART" id="SM00042">
    <property type="entry name" value="CUB"/>
    <property type="match status" value="12"/>
</dbReference>
<dbReference type="Pfam" id="PF00431">
    <property type="entry name" value="CUB"/>
    <property type="match status" value="12"/>
</dbReference>
<dbReference type="GeneID" id="106472160"/>
<keyword evidence="3" id="KW-0732">Signal</keyword>
<accession>A0ABM1BTA6</accession>
<evidence type="ECO:0000256" key="2">
    <source>
        <dbReference type="PROSITE-ProRule" id="PRU00059"/>
    </source>
</evidence>
<sequence length="1736" mass="200910">MVNLSVVLNTKMLSILVLLTAECLSISATSTVRLMVPFSQAKVEQLYNVDINRTHSATYREKPLSSCDRIFVEENFFLRSPNYPGGYHTFTECHYLVKRANRDICGLELKFLKFDIEPSDGCVYDFLEVDRQKLCGIIASEAVRVFMFNEDRMNIKFISDAQITRSGFNIHVRQTKDCYPGNVYYPPPSCNVYTDSETGELHSLGHPKKYRSNLICMYKIKQRDRTFCTVTLRFLDFDLDYTAGCFGDYLEVDGQRFCGTTLQGRSRTISFGIRDTVALIFRTDAVSVKRGFRLGFQQNHCSGMLTPLGSLPKFPSRDDPSVALDYSQPIKRVSSEPLKKFEVFGSSFPSRASKSAFLREEAQTFVEEKAPGYCVHVFSERDFVIQSKNFPSNYEDNLDCQYVIRRRSNICGLQLIFISFEVESSQNCEYDYLEVDEERFCGSLPADLVRNLHFETNEKILRFHSDGANPRPGFLIQVHQKECASRTDTPISGHHCHREFSDQVFDLTSPNYPENYGNTLDCSYTINRFSNNICFLELQFLDFSLQDEVNCQYDYLQIYKNSFCGNIDRGFIRSFEFQDHSTIIRFHTDAISTSRGFHIRVTQKECNFQASPPPDLSPVYCNKRFSSKEFEIRSVNYPINYDNNLDCRYTILRFSDFVCKLEFTFKEFQIPNSPSCSDDYLEVEQERLCGKLTSNVRRIIEFNETAKVLSFHSDDRHTDRGYVIRVVQEECNLYTTGMPFVSDRSFCSNVYTRKEFYLKSANYPSNYDNNLDCIYTVRRHSANICTLKLQFLHFDIESSTNCEYDYVDVDGQKLCGTLPPETSKNYDFQSFEKVIRFRTDSASSRPGFQIKVTQEECLEDSFPTSATPSSSPCHRRYTETEFDIRSEEYPREYPNNLDCRYIVHRQRDSCKLELTFLSFDVEVNENCQYDYVSVNGETLCGLLPVGEKRTLDFKTSEIVIEFHSDSATSRPGFHIRAKQIPCSSKLFPPEDSESCDETYDALNGVIQSKGYPGNYHDNLVCTYRFKPQPGYCNVVLSFSDFQLEPSRGRCVQDYLEINGVRYCGKQLKGDTRTLRINAEQREAFVQFVTDQRFTDRGFKASFRQVLCSTDQPFTTRPPITPLVTLDPGNSCERLYTSSSFELTSPNYSNHYGNNLDCLYTILRINNQICKLRMTFESFDVETSNGCQYDYLKIEDEPLCGILPRNSVREYDFQNFEFVIRFHSDPANTRPGFKIHVQQVDCHRSSPEQSDPHLSTSQTHIQPLPTIAPTLPQPITPPISTINCNKVVTRPFFELYSVNYPDLYPNGLNCRYSIKRFNESVCRLELVLVRFDLEPSTNCQFDYLSVDNEKLCGHLPRNTTRNYKLSSSEKHIYFRSDERVRGQGFIIKGRQVVCPGHSAGPSSRPPFELPGLRERCDEEFYSEDFVLRSPNYPQNYPNDVTCRYLIHQYKPEVCALDVTVHSFDLEESRNCEYDYLDINDQRLCGQIPSNSFKIIPFQEKNFVQLLFHSDKATNRPGFSVRVQQVTQCQTHRLRPTWRPATPPPALCTYCQRQERGHFTSPGFPEPYKNGVRCSYRIQPVKGFCGVEIFFHEFEVEFSTGCQKDFFKLENRRFCGTQLRKQTREVDFRDGPLPEVQLKFESDDFSSDRGFHLEYRQIPCRNIFGPLRALKLSDGGLHTLSDTNRYSNTSSVDYIKRSSTPGRFTEWEDIHTHVRNGSLPSQAFFLDPTIDLLRLDSV</sequence>
<dbReference type="InterPro" id="IPR000859">
    <property type="entry name" value="CUB_dom"/>
</dbReference>
<gene>
    <name evidence="6" type="primary">LOC106472160</name>
</gene>
<reference evidence="6" key="1">
    <citation type="submission" date="2025-08" db="UniProtKB">
        <authorList>
            <consortium name="RefSeq"/>
        </authorList>
    </citation>
    <scope>IDENTIFICATION</scope>
    <source>
        <tissue evidence="6">Muscle</tissue>
    </source>
</reference>
<proteinExistence type="predicted"/>
<evidence type="ECO:0000313" key="6">
    <source>
        <dbReference type="RefSeq" id="XP_013788246.1"/>
    </source>
</evidence>
<dbReference type="PROSITE" id="PS01180">
    <property type="entry name" value="CUB"/>
    <property type="match status" value="12"/>
</dbReference>
<feature type="domain" description="CUB" evidence="4">
    <location>
        <begin position="190"/>
        <end position="299"/>
    </location>
</feature>
<dbReference type="CDD" id="cd00041">
    <property type="entry name" value="CUB"/>
    <property type="match status" value="12"/>
</dbReference>
<feature type="domain" description="CUB" evidence="4">
    <location>
        <begin position="67"/>
        <end position="175"/>
    </location>
</feature>
<evidence type="ECO:0000256" key="3">
    <source>
        <dbReference type="SAM" id="SignalP"/>
    </source>
</evidence>
<evidence type="ECO:0000259" key="4">
    <source>
        <dbReference type="PROSITE" id="PS01180"/>
    </source>
</evidence>
<dbReference type="Gene3D" id="2.60.120.290">
    <property type="entry name" value="Spermadhesin, CUB domain"/>
    <property type="match status" value="12"/>
</dbReference>
<name>A0ABM1BTA6_LIMPO</name>
<feature type="domain" description="CUB" evidence="4">
    <location>
        <begin position="995"/>
        <end position="1105"/>
    </location>
</feature>
<feature type="domain" description="CUB" evidence="4">
    <location>
        <begin position="1415"/>
        <end position="1524"/>
    </location>
</feature>
<comment type="caution">
    <text evidence="2">Lacks conserved residue(s) required for the propagation of feature annotation.</text>
</comment>
<feature type="signal peptide" evidence="3">
    <location>
        <begin position="1"/>
        <end position="28"/>
    </location>
</feature>
<dbReference type="Proteomes" id="UP000694941">
    <property type="component" value="Unplaced"/>
</dbReference>
<feature type="domain" description="CUB" evidence="4">
    <location>
        <begin position="374"/>
        <end position="481"/>
    </location>
</feature>
<protein>
    <submittedName>
        <fullName evidence="6">Cubilin-like</fullName>
    </submittedName>
</protein>
<evidence type="ECO:0000256" key="1">
    <source>
        <dbReference type="ARBA" id="ARBA00023157"/>
    </source>
</evidence>
<evidence type="ECO:0000313" key="5">
    <source>
        <dbReference type="Proteomes" id="UP000694941"/>
    </source>
</evidence>
<dbReference type="SUPFAM" id="SSF49854">
    <property type="entry name" value="Spermadhesin, CUB domain"/>
    <property type="match status" value="12"/>
</dbReference>
<dbReference type="RefSeq" id="XP_013788246.1">
    <property type="nucleotide sequence ID" value="XM_013932792.2"/>
</dbReference>
<feature type="domain" description="CUB" evidence="4">
    <location>
        <begin position="1283"/>
        <end position="1391"/>
    </location>
</feature>
<dbReference type="PANTHER" id="PTHR24255:SF31">
    <property type="entry name" value="CUBILIN-LIKE PROTEIN"/>
    <property type="match status" value="1"/>
</dbReference>
<feature type="domain" description="CUB" evidence="4">
    <location>
        <begin position="1131"/>
        <end position="1239"/>
    </location>
</feature>
<feature type="domain" description="CUB" evidence="4">
    <location>
        <begin position="873"/>
        <end position="980"/>
    </location>
</feature>
<dbReference type="PANTHER" id="PTHR24255">
    <property type="entry name" value="COMPLEMENT COMPONENT 1, S SUBCOMPONENT-RELATED"/>
    <property type="match status" value="1"/>
</dbReference>
<feature type="domain" description="CUB" evidence="4">
    <location>
        <begin position="1546"/>
        <end position="1656"/>
    </location>
</feature>
<keyword evidence="1" id="KW-1015">Disulfide bond</keyword>
<keyword evidence="5" id="KW-1185">Reference proteome</keyword>
<feature type="domain" description="CUB" evidence="4">
    <location>
        <begin position="621"/>
        <end position="729"/>
    </location>
</feature>
<dbReference type="InterPro" id="IPR035914">
    <property type="entry name" value="Sperma_CUB_dom_sf"/>
</dbReference>
<feature type="chain" id="PRO_5046574855" evidence="3">
    <location>
        <begin position="29"/>
        <end position="1736"/>
    </location>
</feature>
<feature type="domain" description="CUB" evidence="4">
    <location>
        <begin position="496"/>
        <end position="604"/>
    </location>
</feature>